<dbReference type="RefSeq" id="XP_041537058.1">
    <property type="nucleotide sequence ID" value="XM_041686079.1"/>
</dbReference>
<accession>A0A7R7VYW2</accession>
<dbReference type="GeneID" id="64954617"/>
<proteinExistence type="predicted"/>
<feature type="compositionally biased region" description="Polar residues" evidence="1">
    <location>
        <begin position="45"/>
        <end position="57"/>
    </location>
</feature>
<evidence type="ECO:0000313" key="2">
    <source>
        <dbReference type="EMBL" id="BCR93292.1"/>
    </source>
</evidence>
<evidence type="ECO:0000313" key="3">
    <source>
        <dbReference type="Proteomes" id="UP000661280"/>
    </source>
</evidence>
<sequence>MDTIYHTQHVKNTVVISSQIKAQCRKRDQPSHPSTCVQIHHSSLTNTATASRQQPSTELKHSNQRSITMIQSQNFQSARFKRVHTLPPLLEKQQQHLLCPGGYLQQPPPSTPLTLK</sequence>
<protein>
    <submittedName>
        <fullName evidence="2">Uncharacterized protein</fullName>
    </submittedName>
</protein>
<gene>
    <name evidence="2" type="ORF">AKAW2_10338A</name>
</gene>
<reference evidence="2" key="1">
    <citation type="submission" date="2021-01" db="EMBL/GenBank/DDBJ databases">
        <authorList>
            <consortium name="Aspergillus luchuensis mut. kawachii IFO 4304 genome sequencing consortium"/>
            <person name="Kazuki M."/>
            <person name="Futagami T."/>
        </authorList>
    </citation>
    <scope>NUCLEOTIDE SEQUENCE</scope>
    <source>
        <strain evidence="2">IFO 4308</strain>
    </source>
</reference>
<dbReference type="Proteomes" id="UP000661280">
    <property type="component" value="Chromosome 1"/>
</dbReference>
<dbReference type="KEGG" id="aluc:AKAW2_10338A"/>
<name>A0A7R7VYW2_ASPKA</name>
<dbReference type="AlphaFoldDB" id="A0A7R7VYW2"/>
<organism evidence="2 3">
    <name type="scientific">Aspergillus kawachii</name>
    <name type="common">White koji mold</name>
    <name type="synonym">Aspergillus awamori var. kawachi</name>
    <dbReference type="NCBI Taxonomy" id="1069201"/>
    <lineage>
        <taxon>Eukaryota</taxon>
        <taxon>Fungi</taxon>
        <taxon>Dikarya</taxon>
        <taxon>Ascomycota</taxon>
        <taxon>Pezizomycotina</taxon>
        <taxon>Eurotiomycetes</taxon>
        <taxon>Eurotiomycetidae</taxon>
        <taxon>Eurotiales</taxon>
        <taxon>Aspergillaceae</taxon>
        <taxon>Aspergillus</taxon>
        <taxon>Aspergillus subgen. Circumdati</taxon>
    </lineage>
</organism>
<dbReference type="EMBL" id="AP024425">
    <property type="protein sequence ID" value="BCR93292.1"/>
    <property type="molecule type" value="Genomic_DNA"/>
</dbReference>
<feature type="region of interest" description="Disordered" evidence="1">
    <location>
        <begin position="45"/>
        <end position="64"/>
    </location>
</feature>
<reference evidence="2" key="2">
    <citation type="submission" date="2021-02" db="EMBL/GenBank/DDBJ databases">
        <title>Aspergillus luchuensis mut. kawachii IFO 4304 genome sequence.</title>
        <authorList>
            <person name="Mori K."/>
            <person name="Kadooka C."/>
            <person name="Goto M."/>
            <person name="Futagami T."/>
        </authorList>
    </citation>
    <scope>NUCLEOTIDE SEQUENCE</scope>
    <source>
        <strain evidence="2">IFO 4308</strain>
    </source>
</reference>
<evidence type="ECO:0000256" key="1">
    <source>
        <dbReference type="SAM" id="MobiDB-lite"/>
    </source>
</evidence>
<keyword evidence="3" id="KW-1185">Reference proteome</keyword>